<reference evidence="3 4" key="1">
    <citation type="journal article" date="2016" name="Mol. Biol. Evol.">
        <title>Comparative Genomics of Early-Diverging Mushroom-Forming Fungi Provides Insights into the Origins of Lignocellulose Decay Capabilities.</title>
        <authorList>
            <person name="Nagy L.G."/>
            <person name="Riley R."/>
            <person name="Tritt A."/>
            <person name="Adam C."/>
            <person name="Daum C."/>
            <person name="Floudas D."/>
            <person name="Sun H."/>
            <person name="Yadav J.S."/>
            <person name="Pangilinan J."/>
            <person name="Larsson K.H."/>
            <person name="Matsuura K."/>
            <person name="Barry K."/>
            <person name="Labutti K."/>
            <person name="Kuo R."/>
            <person name="Ohm R.A."/>
            <person name="Bhattacharya S.S."/>
            <person name="Shirouzu T."/>
            <person name="Yoshinaga Y."/>
            <person name="Martin F.M."/>
            <person name="Grigoriev I.V."/>
            <person name="Hibbett D.S."/>
        </authorList>
    </citation>
    <scope>NUCLEOTIDE SEQUENCE [LARGE SCALE GENOMIC DNA]</scope>
    <source>
        <strain evidence="3 4">HHB10207 ss-3</strain>
    </source>
</reference>
<feature type="compositionally biased region" description="Polar residues" evidence="1">
    <location>
        <begin position="124"/>
        <end position="133"/>
    </location>
</feature>
<dbReference type="OrthoDB" id="5598028at2759"/>
<feature type="compositionally biased region" description="Polar residues" evidence="1">
    <location>
        <begin position="277"/>
        <end position="288"/>
    </location>
</feature>
<evidence type="ECO:0000256" key="1">
    <source>
        <dbReference type="SAM" id="MobiDB-lite"/>
    </source>
</evidence>
<dbReference type="InterPro" id="IPR058934">
    <property type="entry name" value="YMC020W-like"/>
</dbReference>
<sequence>MTSSSDESPSPRPSSHSRRRRSSVQSWRSSTPKQHSPPTVQRIVAMPEQGGLAEASLAQPPGLRRRTDSISSITSAKVNLQALLEESRLKEESMTCRDEAQSTSERPQPRARNSWRGIGRKSSRASIISSNNGVGEVEAAPIISDSLQEEAVGESEGLSAAAATDIAPGPSPIPSVSQSLAEENSQEPISQASWFSFGRANPQPPPASSSSQYPFPSSAPVPSTSDHLTTHKEGLVEEIVEPTHQRSPPSPPSLPQDIPQTANGSWFGFGSSSSPSQRKNGVSEIQSTTPPPPEDAPDRPSLPVNIPQAETSASGEPETSVVKSVDMTHARSSSSVSSTSSWFFRRTVDTIAVKMAEEAPSLFTVDKETGTSADAANHNGLQQSSLNRPTRPSPLPLIAGSIDSHVPTLSSMSPTSSQSATPVIVPAPQVERTSAWDPLRPRLSLPLLGRQKIPLEVALGTNARSRNPPLTNQTEDERPSTPLIVVEEAPGTNYGPELPTLEQEFTDAPPPASSSWWSFLAMGSSSASRPETPRPPQSDGTQSSANSIRSPSSPSQSLLEVPTTTRHLSRQRPPELSSSAEPHVPSPSSSVWYMPWSRAGASPAATSEYPNVESSGEGRKVDGKTEAELIKEAALLKDSALVTHVSSPPSDVERPSSPSPSVSPLLSPKGIKSSWISFFSSASTANYGRPKAITDKPHDEGDGMEVMEIPDDVGEEDQNQSAQTNSATSPPVAVPPPRRPSNAQPSSVPSSQSVKTGISPPEPGKKDPKPPLTDSDSVRKKAVKPSSSSTRSKSPSPSTKSKKAPVANLVLPTFDDTFRKLPRSRLPTKYTKEKGKGPSMLKKTMRAFGGYLLGVDVEQIPDKSQKEAEKIEDVVGQNLPRLWDIVEDSQRKDQPSRKKPRLERPDVLRSCKRVVCIGVHGWFPSWMLRTLTGEPTGTSSKFASMMTSSVEAYAEEHGFALQKVTTIPLEGEGKIADRVQKLYSSLTSNEAWMEDIHEADVIFVVAHSQGTVVSTEILDKLITDGHVRTPATIHAASSATVGGAEIVMENNPQHLCCLALCGIHLGPLVYLSESSFAQPYLQYFESAAALELFEFNDTGSEVFKTYTASLNTVLQHGVKFVYVASLNDQVVPIYSGVFTAASHPSLLRALYIDGDAYSSSDFLSNLLVLLFRIRNAGLDDNGLIAHLSEATAGTLGGVGHSTAYEEPATYNLAVRFLFETTPTLGVQPDLHLEPFSPKAARNDYEIPWALRELIAEPHKLFVEDWHQLAHAFDEWQPKTTILRDMKRKLQPIQRMSRSRL</sequence>
<evidence type="ECO:0000259" key="2">
    <source>
        <dbReference type="Pfam" id="PF26147"/>
    </source>
</evidence>
<feature type="compositionally biased region" description="Polar residues" evidence="1">
    <location>
        <begin position="370"/>
        <end position="390"/>
    </location>
</feature>
<feature type="compositionally biased region" description="Low complexity" evidence="1">
    <location>
        <begin position="740"/>
        <end position="754"/>
    </location>
</feature>
<evidence type="ECO:0000313" key="4">
    <source>
        <dbReference type="Proteomes" id="UP000076798"/>
    </source>
</evidence>
<dbReference type="PANTHER" id="PTHR47349">
    <property type="entry name" value="CHROMOSOME 8, WHOLE GENOME SHOTGUN SEQUENCE"/>
    <property type="match status" value="1"/>
</dbReference>
<feature type="region of interest" description="Disordered" evidence="1">
    <location>
        <begin position="686"/>
        <end position="810"/>
    </location>
</feature>
<feature type="compositionally biased region" description="Low complexity" evidence="1">
    <location>
        <begin position="543"/>
        <end position="557"/>
    </location>
</feature>
<name>A0A166CWP8_9AGAM</name>
<keyword evidence="4" id="KW-1185">Reference proteome</keyword>
<feature type="compositionally biased region" description="Polar residues" evidence="1">
    <location>
        <begin position="604"/>
        <end position="614"/>
    </location>
</feature>
<feature type="domain" description="YMC020W-like alpha/beta hydrolase" evidence="2">
    <location>
        <begin position="906"/>
        <end position="1256"/>
    </location>
</feature>
<feature type="region of interest" description="Disordered" evidence="1">
    <location>
        <begin position="1"/>
        <end position="70"/>
    </location>
</feature>
<feature type="region of interest" description="Disordered" evidence="1">
    <location>
        <begin position="365"/>
        <end position="422"/>
    </location>
</feature>
<dbReference type="InterPro" id="IPR058933">
    <property type="entry name" value="YMC020W-like_ab_hydrolase"/>
</dbReference>
<dbReference type="EMBL" id="KV428074">
    <property type="protein sequence ID" value="KZT37903.1"/>
    <property type="molecule type" value="Genomic_DNA"/>
</dbReference>
<feature type="compositionally biased region" description="Low complexity" evidence="1">
    <location>
        <begin position="407"/>
        <end position="422"/>
    </location>
</feature>
<feature type="compositionally biased region" description="Low complexity" evidence="1">
    <location>
        <begin position="645"/>
        <end position="668"/>
    </location>
</feature>
<dbReference type="Gene3D" id="3.40.50.1820">
    <property type="entry name" value="alpha/beta hydrolase"/>
    <property type="match status" value="1"/>
</dbReference>
<evidence type="ECO:0000313" key="3">
    <source>
        <dbReference type="EMBL" id="KZT37903.1"/>
    </source>
</evidence>
<feature type="compositionally biased region" description="Polar residues" evidence="1">
    <location>
        <begin position="462"/>
        <end position="473"/>
    </location>
</feature>
<accession>A0A166CWP8</accession>
<feature type="compositionally biased region" description="Basic and acidic residues" evidence="1">
    <location>
        <begin position="86"/>
        <end position="100"/>
    </location>
</feature>
<feature type="compositionally biased region" description="Polar residues" evidence="1">
    <location>
        <begin position="174"/>
        <end position="194"/>
    </location>
</feature>
<organism evidence="3 4">
    <name type="scientific">Sistotremastrum suecicum HHB10207 ss-3</name>
    <dbReference type="NCBI Taxonomy" id="1314776"/>
    <lineage>
        <taxon>Eukaryota</taxon>
        <taxon>Fungi</taxon>
        <taxon>Dikarya</taxon>
        <taxon>Basidiomycota</taxon>
        <taxon>Agaricomycotina</taxon>
        <taxon>Agaricomycetes</taxon>
        <taxon>Sistotremastrales</taxon>
        <taxon>Sistotremastraceae</taxon>
        <taxon>Sistotremastrum</taxon>
    </lineage>
</organism>
<dbReference type="Pfam" id="PF26147">
    <property type="entry name" value="AB_HYDROLASE_YMC0-YMC35"/>
    <property type="match status" value="1"/>
</dbReference>
<feature type="compositionally biased region" description="Low complexity" evidence="1">
    <location>
        <begin position="208"/>
        <end position="220"/>
    </location>
</feature>
<feature type="compositionally biased region" description="Polar residues" evidence="1">
    <location>
        <begin position="576"/>
        <end position="591"/>
    </location>
</feature>
<feature type="compositionally biased region" description="Low complexity" evidence="1">
    <location>
        <begin position="23"/>
        <end position="32"/>
    </location>
</feature>
<feature type="compositionally biased region" description="Basic and acidic residues" evidence="1">
    <location>
        <begin position="692"/>
        <end position="701"/>
    </location>
</feature>
<feature type="non-terminal residue" evidence="3">
    <location>
        <position position="1"/>
    </location>
</feature>
<feature type="compositionally biased region" description="Acidic residues" evidence="1">
    <location>
        <begin position="702"/>
        <end position="718"/>
    </location>
</feature>
<feature type="compositionally biased region" description="Low complexity" evidence="1">
    <location>
        <begin position="264"/>
        <end position="276"/>
    </location>
</feature>
<gene>
    <name evidence="3" type="ORF">SISSUDRAFT_1047869</name>
</gene>
<dbReference type="PANTHER" id="PTHR47349:SF1">
    <property type="entry name" value="AER328WP"/>
    <property type="match status" value="1"/>
</dbReference>
<protein>
    <recommendedName>
        <fullName evidence="2">YMC020W-like alpha/beta hydrolase domain-containing protein</fullName>
    </recommendedName>
</protein>
<dbReference type="Proteomes" id="UP000076798">
    <property type="component" value="Unassembled WGS sequence"/>
</dbReference>
<feature type="region of interest" description="Disordered" evidence="1">
    <location>
        <begin position="641"/>
        <end position="668"/>
    </location>
</feature>
<dbReference type="InterPro" id="IPR029058">
    <property type="entry name" value="AB_hydrolase_fold"/>
</dbReference>
<feature type="region of interest" description="Disordered" evidence="1">
    <location>
        <begin position="459"/>
        <end position="623"/>
    </location>
</feature>
<feature type="compositionally biased region" description="Low complexity" evidence="1">
    <location>
        <begin position="784"/>
        <end position="799"/>
    </location>
</feature>
<proteinExistence type="predicted"/>
<feature type="region of interest" description="Disordered" evidence="1">
    <location>
        <begin position="86"/>
        <end position="340"/>
    </location>
</feature>